<dbReference type="EMBL" id="MU007029">
    <property type="protein sequence ID" value="KAF2431822.1"/>
    <property type="molecule type" value="Genomic_DNA"/>
</dbReference>
<dbReference type="PANTHER" id="PTHR12154">
    <property type="entry name" value="GLYCOSYL TRANSFERASE-RELATED"/>
    <property type="match status" value="1"/>
</dbReference>
<evidence type="ECO:0000256" key="3">
    <source>
        <dbReference type="ARBA" id="ARBA00009731"/>
    </source>
</evidence>
<reference evidence="12" key="1">
    <citation type="journal article" date="2020" name="Stud. Mycol.">
        <title>101 Dothideomycetes genomes: a test case for predicting lifestyles and emergence of pathogens.</title>
        <authorList>
            <person name="Haridas S."/>
            <person name="Albert R."/>
            <person name="Binder M."/>
            <person name="Bloem J."/>
            <person name="Labutti K."/>
            <person name="Salamov A."/>
            <person name="Andreopoulos B."/>
            <person name="Baker S."/>
            <person name="Barry K."/>
            <person name="Bills G."/>
            <person name="Bluhm B."/>
            <person name="Cannon C."/>
            <person name="Castanera R."/>
            <person name="Culley D."/>
            <person name="Daum C."/>
            <person name="Ezra D."/>
            <person name="Gonzalez J."/>
            <person name="Henrissat B."/>
            <person name="Kuo A."/>
            <person name="Liang C."/>
            <person name="Lipzen A."/>
            <person name="Lutzoni F."/>
            <person name="Magnuson J."/>
            <person name="Mondo S."/>
            <person name="Nolan M."/>
            <person name="Ohm R."/>
            <person name="Pangilinan J."/>
            <person name="Park H.-J."/>
            <person name="Ramirez L."/>
            <person name="Alfaro M."/>
            <person name="Sun H."/>
            <person name="Tritt A."/>
            <person name="Yoshinaga Y."/>
            <person name="Zwiers L.-H."/>
            <person name="Turgeon B."/>
            <person name="Goodwin S."/>
            <person name="Spatafora J."/>
            <person name="Crous P."/>
            <person name="Grigoriev I."/>
        </authorList>
    </citation>
    <scope>NUCLEOTIDE SEQUENCE</scope>
    <source>
        <strain evidence="12">CBS 130266</strain>
    </source>
</reference>
<accession>A0A9P4NUG3</accession>
<sequence length="265" mass="28509">MLSSAIVLTLLLFLITTLIYLTLHVSSHLPPRRPRPIRRKRPIKPDGHILIVLGSGGHTAEMIILLGDNNGQLLRGFESRTWIISEGDAFSGQRALEVEKVLSTAHPNKTGSEDIITVPRARRIHQSLLTTPITSLKCLYTCLSLLHNNNKSGYPDILLTNGPGTGVIIVFALLILRVLGLGGVNTRIVYVESLARVRRVSFSGRLLMGVVDRFVVQWEGLEGEFLGPLVLDAAISGGGGCGGDGDGSVKGREGAVGSGRVRVEI</sequence>
<evidence type="ECO:0000256" key="11">
    <source>
        <dbReference type="RuleBase" id="RU362127"/>
    </source>
</evidence>
<evidence type="ECO:0000256" key="9">
    <source>
        <dbReference type="ARBA" id="ARBA00023136"/>
    </source>
</evidence>
<dbReference type="GO" id="GO:0006488">
    <property type="term" value="P:dolichol-linked oligosaccharide biosynthetic process"/>
    <property type="evidence" value="ECO:0007669"/>
    <property type="project" value="InterPro"/>
</dbReference>
<evidence type="ECO:0000256" key="5">
    <source>
        <dbReference type="ARBA" id="ARBA00017467"/>
    </source>
</evidence>
<dbReference type="Pfam" id="PF08660">
    <property type="entry name" value="Alg14"/>
    <property type="match status" value="1"/>
</dbReference>
<keyword evidence="8 11" id="KW-1133">Transmembrane helix</keyword>
<comment type="similarity">
    <text evidence="3 11">Belongs to the ALG14 family.</text>
</comment>
<evidence type="ECO:0000313" key="12">
    <source>
        <dbReference type="EMBL" id="KAF2431822.1"/>
    </source>
</evidence>
<dbReference type="PANTHER" id="PTHR12154:SF4">
    <property type="entry name" value="UDP-N-ACETYLGLUCOSAMINE TRANSFERASE SUBUNIT ALG14 HOMOLOG"/>
    <property type="match status" value="1"/>
</dbReference>
<feature type="transmembrane region" description="Helical" evidence="11">
    <location>
        <begin position="6"/>
        <end position="26"/>
    </location>
</feature>
<comment type="caution">
    <text evidence="11">Lacks conserved residue(s) required for the propagation of feature annotation.</text>
</comment>
<evidence type="ECO:0000256" key="6">
    <source>
        <dbReference type="ARBA" id="ARBA00022692"/>
    </source>
</evidence>
<keyword evidence="6 11" id="KW-0812">Transmembrane</keyword>
<dbReference type="OrthoDB" id="17098at2759"/>
<keyword evidence="9 11" id="KW-0472">Membrane</keyword>
<organism evidence="12 13">
    <name type="scientific">Tothia fuscella</name>
    <dbReference type="NCBI Taxonomy" id="1048955"/>
    <lineage>
        <taxon>Eukaryota</taxon>
        <taxon>Fungi</taxon>
        <taxon>Dikarya</taxon>
        <taxon>Ascomycota</taxon>
        <taxon>Pezizomycotina</taxon>
        <taxon>Dothideomycetes</taxon>
        <taxon>Pleosporomycetidae</taxon>
        <taxon>Venturiales</taxon>
        <taxon>Cylindrosympodiaceae</taxon>
        <taxon>Tothia</taxon>
    </lineage>
</organism>
<evidence type="ECO:0000256" key="7">
    <source>
        <dbReference type="ARBA" id="ARBA00022824"/>
    </source>
</evidence>
<comment type="subcellular location">
    <subcellularLocation>
        <location evidence="1 11">Endoplasmic reticulum membrane</location>
        <topology evidence="1 11">Single-pass membrane protein</topology>
    </subcellularLocation>
    <subcellularLocation>
        <location evidence="2">Nucleus membrane</location>
        <topology evidence="2">Single-pass membrane protein</topology>
    </subcellularLocation>
</comment>
<keyword evidence="13" id="KW-1185">Reference proteome</keyword>
<dbReference type="Proteomes" id="UP000800235">
    <property type="component" value="Unassembled WGS sequence"/>
</dbReference>
<dbReference type="GO" id="GO:0004577">
    <property type="term" value="F:N-acetylglucosaminyldiphosphodolichol N-acetylglucosaminyltransferase activity"/>
    <property type="evidence" value="ECO:0007669"/>
    <property type="project" value="TreeGrafter"/>
</dbReference>
<protein>
    <recommendedName>
        <fullName evidence="5 11">UDP-N-acetylglucosamine transferase subunit ALG14</fullName>
    </recommendedName>
    <alternativeName>
        <fullName evidence="10 11">Asparagine-linked glycosylation protein 14</fullName>
    </alternativeName>
</protein>
<keyword evidence="7 11" id="KW-0256">Endoplasmic reticulum</keyword>
<dbReference type="AlphaFoldDB" id="A0A9P4NUG3"/>
<evidence type="ECO:0000256" key="4">
    <source>
        <dbReference type="ARBA" id="ARBA00011335"/>
    </source>
</evidence>
<comment type="subunit">
    <text evidence="4 11">Heterodimer with ALG13 to form a functional enzyme.</text>
</comment>
<evidence type="ECO:0000313" key="13">
    <source>
        <dbReference type="Proteomes" id="UP000800235"/>
    </source>
</evidence>
<dbReference type="Gene3D" id="3.40.50.2000">
    <property type="entry name" value="Glycogen Phosphorylase B"/>
    <property type="match status" value="1"/>
</dbReference>
<comment type="caution">
    <text evidence="12">The sequence shown here is derived from an EMBL/GenBank/DDBJ whole genome shotgun (WGS) entry which is preliminary data.</text>
</comment>
<comment type="function">
    <text evidence="11">Involved in protein N-glycosylation. Essential for the second step of the dolichol-linked oligosaccharide pathway. Anchors the catalytic subunit ALG13 to the ER.</text>
</comment>
<dbReference type="InterPro" id="IPR013969">
    <property type="entry name" value="Oligosacch_biosynth_Alg14"/>
</dbReference>
<proteinExistence type="inferred from homology"/>
<evidence type="ECO:0000256" key="10">
    <source>
        <dbReference type="ARBA" id="ARBA00032062"/>
    </source>
</evidence>
<gene>
    <name evidence="11" type="primary">ALG14</name>
    <name evidence="12" type="ORF">EJ08DRAFT_165828</name>
</gene>
<evidence type="ECO:0000256" key="2">
    <source>
        <dbReference type="ARBA" id="ARBA00004590"/>
    </source>
</evidence>
<evidence type="ECO:0000256" key="8">
    <source>
        <dbReference type="ARBA" id="ARBA00022989"/>
    </source>
</evidence>
<feature type="transmembrane region" description="Helical" evidence="11">
    <location>
        <begin position="167"/>
        <end position="190"/>
    </location>
</feature>
<dbReference type="GO" id="GO:0043541">
    <property type="term" value="C:UDP-N-acetylglucosamine transferase complex"/>
    <property type="evidence" value="ECO:0007669"/>
    <property type="project" value="TreeGrafter"/>
</dbReference>
<dbReference type="GO" id="GO:0031965">
    <property type="term" value="C:nuclear membrane"/>
    <property type="evidence" value="ECO:0007669"/>
    <property type="project" value="UniProtKB-SubCell"/>
</dbReference>
<name>A0A9P4NUG3_9PEZI</name>
<feature type="transmembrane region" description="Helical" evidence="11">
    <location>
        <begin position="47"/>
        <end position="67"/>
    </location>
</feature>
<evidence type="ECO:0000256" key="1">
    <source>
        <dbReference type="ARBA" id="ARBA00004389"/>
    </source>
</evidence>